<dbReference type="RefSeq" id="WP_271997476.1">
    <property type="nucleotide sequence ID" value="NZ_JAQNDN010000004.1"/>
</dbReference>
<accession>A0ABT5B2R8</accession>
<evidence type="ECO:0000313" key="2">
    <source>
        <dbReference type="Proteomes" id="UP001217838"/>
    </source>
</evidence>
<keyword evidence="2" id="KW-1185">Reference proteome</keyword>
<dbReference type="Proteomes" id="UP001217838">
    <property type="component" value="Unassembled WGS sequence"/>
</dbReference>
<proteinExistence type="predicted"/>
<sequence>MSVDRSDSPRAHVVTSGNFAAVPQGFEGGEGSLRYVIKPEFQTVPAPGDPGRVLFAVPRGHALLDLAAVDLADLDRAALARDCELVAAAVRDHFDELVQVVAAFGPHGTTEQQAQALVIAERLGLTESAGAKAGGGLLGMVVIVGACLFASCFASCPPKKGETTPPDK</sequence>
<organism evidence="1 2">
    <name type="scientific">Nannocystis radixulma</name>
    <dbReference type="NCBI Taxonomy" id="2995305"/>
    <lineage>
        <taxon>Bacteria</taxon>
        <taxon>Pseudomonadati</taxon>
        <taxon>Myxococcota</taxon>
        <taxon>Polyangia</taxon>
        <taxon>Nannocystales</taxon>
        <taxon>Nannocystaceae</taxon>
        <taxon>Nannocystis</taxon>
    </lineage>
</organism>
<evidence type="ECO:0008006" key="3">
    <source>
        <dbReference type="Google" id="ProtNLM"/>
    </source>
</evidence>
<gene>
    <name evidence="1" type="ORF">POL58_11640</name>
</gene>
<reference evidence="1 2" key="1">
    <citation type="submission" date="2022-11" db="EMBL/GenBank/DDBJ databases">
        <title>Minimal conservation of predation-associated metabolite biosynthetic gene clusters underscores biosynthetic potential of Myxococcota including descriptions for ten novel species: Archangium lansinium sp. nov., Myxococcus landrumus sp. nov., Nannocystis bai.</title>
        <authorList>
            <person name="Ahearne A."/>
            <person name="Stevens C."/>
            <person name="Dowd S."/>
        </authorList>
    </citation>
    <scope>NUCLEOTIDE SEQUENCE [LARGE SCALE GENOMIC DNA]</scope>
    <source>
        <strain evidence="1 2">NCELM</strain>
    </source>
</reference>
<name>A0ABT5B2R8_9BACT</name>
<comment type="caution">
    <text evidence="1">The sequence shown here is derived from an EMBL/GenBank/DDBJ whole genome shotgun (WGS) entry which is preliminary data.</text>
</comment>
<evidence type="ECO:0000313" key="1">
    <source>
        <dbReference type="EMBL" id="MDC0668396.1"/>
    </source>
</evidence>
<protein>
    <recommendedName>
        <fullName evidence="3">Inorganic diphosphatase</fullName>
    </recommendedName>
</protein>
<dbReference type="EMBL" id="JAQNDN010000004">
    <property type="protein sequence ID" value="MDC0668396.1"/>
    <property type="molecule type" value="Genomic_DNA"/>
</dbReference>